<reference evidence="2 3" key="1">
    <citation type="submission" date="2021-05" db="EMBL/GenBank/DDBJ databases">
        <title>A Polyphasic approach of four new species of the genus Ohtaekwangia: Ohtaekwangia histidinii sp. nov., Ohtaekwangia cretensis sp. nov., Ohtaekwangia indiensis sp. nov., Ohtaekwangia reichenbachii sp. nov. from diverse environment.</title>
        <authorList>
            <person name="Octaviana S."/>
        </authorList>
    </citation>
    <scope>NUCLEOTIDE SEQUENCE [LARGE SCALE GENOMIC DNA]</scope>
    <source>
        <strain evidence="2 3">PWU37</strain>
    </source>
</reference>
<proteinExistence type="predicted"/>
<dbReference type="EMBL" id="JAHESC010000023">
    <property type="protein sequence ID" value="MBT1688191.1"/>
    <property type="molecule type" value="Genomic_DNA"/>
</dbReference>
<dbReference type="Pfam" id="PF13508">
    <property type="entry name" value="Acetyltransf_7"/>
    <property type="match status" value="1"/>
</dbReference>
<keyword evidence="3" id="KW-1185">Reference proteome</keyword>
<dbReference type="PANTHER" id="PTHR43233">
    <property type="entry name" value="FAMILY N-ACETYLTRANSFERASE, PUTATIVE (AFU_ORTHOLOGUE AFUA_6G03350)-RELATED"/>
    <property type="match status" value="1"/>
</dbReference>
<dbReference type="Proteomes" id="UP001319180">
    <property type="component" value="Unassembled WGS sequence"/>
</dbReference>
<protein>
    <submittedName>
        <fullName evidence="2">GNAT family N-acetyltransferase</fullName>
    </submittedName>
</protein>
<dbReference type="SUPFAM" id="SSF55729">
    <property type="entry name" value="Acyl-CoA N-acyltransferases (Nat)"/>
    <property type="match status" value="1"/>
</dbReference>
<dbReference type="GO" id="GO:0016747">
    <property type="term" value="F:acyltransferase activity, transferring groups other than amino-acyl groups"/>
    <property type="evidence" value="ECO:0007669"/>
    <property type="project" value="InterPro"/>
</dbReference>
<dbReference type="InterPro" id="IPR000182">
    <property type="entry name" value="GNAT_dom"/>
</dbReference>
<feature type="domain" description="N-acetyltransferase" evidence="1">
    <location>
        <begin position="14"/>
        <end position="153"/>
    </location>
</feature>
<dbReference type="Gene3D" id="3.40.630.30">
    <property type="match status" value="1"/>
</dbReference>
<evidence type="ECO:0000259" key="1">
    <source>
        <dbReference type="PROSITE" id="PS51186"/>
    </source>
</evidence>
<gene>
    <name evidence="2" type="ORF">KK078_16590</name>
</gene>
<name>A0AAP2GID5_9BACT</name>
<evidence type="ECO:0000313" key="3">
    <source>
        <dbReference type="Proteomes" id="UP001319180"/>
    </source>
</evidence>
<accession>A0AAP2GID5</accession>
<sequence length="153" mass="17648">MNGITFPELVADGFLFSADKQRLNVPYIHQFLSQQSYWAANIPLEIVQRSIDNALCFGIYHAGRQVGFARLVTDHATFGYLGDVFVDEAYRGRGLSKQLMKYIFEAEPLQGFRRIVLVTSDAQGLYSQYGFRPLDHPERYMEVRRTNVYQKPD</sequence>
<dbReference type="InterPro" id="IPR053144">
    <property type="entry name" value="Acetyltransferase_Butenolide"/>
</dbReference>
<dbReference type="RefSeq" id="WP_254091418.1">
    <property type="nucleotide sequence ID" value="NZ_JAHESC010000023.1"/>
</dbReference>
<dbReference type="InterPro" id="IPR016181">
    <property type="entry name" value="Acyl_CoA_acyltransferase"/>
</dbReference>
<dbReference type="AlphaFoldDB" id="A0AAP2GID5"/>
<dbReference type="CDD" id="cd04301">
    <property type="entry name" value="NAT_SF"/>
    <property type="match status" value="1"/>
</dbReference>
<organism evidence="2 3">
    <name type="scientific">Dawidia soli</name>
    <dbReference type="NCBI Taxonomy" id="2782352"/>
    <lineage>
        <taxon>Bacteria</taxon>
        <taxon>Pseudomonadati</taxon>
        <taxon>Bacteroidota</taxon>
        <taxon>Cytophagia</taxon>
        <taxon>Cytophagales</taxon>
        <taxon>Chryseotaleaceae</taxon>
        <taxon>Dawidia</taxon>
    </lineage>
</organism>
<dbReference type="PANTHER" id="PTHR43233:SF1">
    <property type="entry name" value="FAMILY N-ACETYLTRANSFERASE, PUTATIVE (AFU_ORTHOLOGUE AFUA_6G03350)-RELATED"/>
    <property type="match status" value="1"/>
</dbReference>
<dbReference type="PROSITE" id="PS51186">
    <property type="entry name" value="GNAT"/>
    <property type="match status" value="1"/>
</dbReference>
<evidence type="ECO:0000313" key="2">
    <source>
        <dbReference type="EMBL" id="MBT1688191.1"/>
    </source>
</evidence>
<comment type="caution">
    <text evidence="2">The sequence shown here is derived from an EMBL/GenBank/DDBJ whole genome shotgun (WGS) entry which is preliminary data.</text>
</comment>